<sequence>MNNILLDPWRDAAAIATSLNAPSAHLTLVIGATGWCETCRALKPVFDTLVAEHVGSNHTWLWLDLEDHAEFLGDFIPDSLPLLVCYKGSRLTHALVPSHLTPAALADLLAQSPRIEQDGLPDIRARLMAADWAT</sequence>
<keyword evidence="2" id="KW-1185">Reference proteome</keyword>
<organism evidence="1 2">
    <name type="scientific">Massilia atriviolacea</name>
    <dbReference type="NCBI Taxonomy" id="2495579"/>
    <lineage>
        <taxon>Bacteria</taxon>
        <taxon>Pseudomonadati</taxon>
        <taxon>Pseudomonadota</taxon>
        <taxon>Betaproteobacteria</taxon>
        <taxon>Burkholderiales</taxon>
        <taxon>Oxalobacteraceae</taxon>
        <taxon>Telluria group</taxon>
        <taxon>Massilia</taxon>
    </lineage>
</organism>
<comment type="caution">
    <text evidence="1">The sequence shown here is derived from an EMBL/GenBank/DDBJ whole genome shotgun (WGS) entry which is preliminary data.</text>
</comment>
<proteinExistence type="predicted"/>
<accession>A0A430HND4</accession>
<dbReference type="AlphaFoldDB" id="A0A430HND4"/>
<dbReference type="Gene3D" id="3.40.30.10">
    <property type="entry name" value="Glutaredoxin"/>
    <property type="match status" value="1"/>
</dbReference>
<dbReference type="OrthoDB" id="7062003at2"/>
<dbReference type="CDD" id="cd02947">
    <property type="entry name" value="TRX_family"/>
    <property type="match status" value="1"/>
</dbReference>
<dbReference type="RefSeq" id="WP_126074224.1">
    <property type="nucleotide sequence ID" value="NZ_CP051166.1"/>
</dbReference>
<dbReference type="SUPFAM" id="SSF52833">
    <property type="entry name" value="Thioredoxin-like"/>
    <property type="match status" value="1"/>
</dbReference>
<evidence type="ECO:0000313" key="2">
    <source>
        <dbReference type="Proteomes" id="UP000278085"/>
    </source>
</evidence>
<gene>
    <name evidence="1" type="ORF">EJB06_11870</name>
</gene>
<evidence type="ECO:0000313" key="1">
    <source>
        <dbReference type="EMBL" id="RSZ59020.1"/>
    </source>
</evidence>
<name>A0A430HND4_9BURK</name>
<protein>
    <submittedName>
        <fullName evidence="1">Thioredoxin</fullName>
    </submittedName>
</protein>
<dbReference type="Proteomes" id="UP000278085">
    <property type="component" value="Unassembled WGS sequence"/>
</dbReference>
<reference evidence="1 2" key="1">
    <citation type="submission" date="2018-12" db="EMBL/GenBank/DDBJ databases">
        <authorList>
            <person name="Yang E."/>
        </authorList>
    </citation>
    <scope>NUCLEOTIDE SEQUENCE [LARGE SCALE GENOMIC DNA]</scope>
    <source>
        <strain evidence="1 2">SOD</strain>
    </source>
</reference>
<dbReference type="InterPro" id="IPR036249">
    <property type="entry name" value="Thioredoxin-like_sf"/>
</dbReference>
<dbReference type="EMBL" id="RXLQ01000005">
    <property type="protein sequence ID" value="RSZ59020.1"/>
    <property type="molecule type" value="Genomic_DNA"/>
</dbReference>